<accession>A0A1J9PGB3</accession>
<dbReference type="EMBL" id="LGRN01000186">
    <property type="protein sequence ID" value="OJD14946.1"/>
    <property type="molecule type" value="Genomic_DNA"/>
</dbReference>
<comment type="caution">
    <text evidence="2">The sequence shown here is derived from an EMBL/GenBank/DDBJ whole genome shotgun (WGS) entry which is preliminary data.</text>
</comment>
<reference evidence="2 3" key="1">
    <citation type="submission" date="2015-07" db="EMBL/GenBank/DDBJ databases">
        <title>Emmonsia species relationships and genome sequence.</title>
        <authorList>
            <consortium name="The Broad Institute Genomics Platform"/>
            <person name="Cuomo C.A."/>
            <person name="Munoz J.F."/>
            <person name="Imamovic A."/>
            <person name="Priest M.E."/>
            <person name="Young S."/>
            <person name="Clay O.K."/>
            <person name="McEwen J.G."/>
        </authorList>
    </citation>
    <scope>NUCLEOTIDE SEQUENCE [LARGE SCALE GENOMIC DNA]</scope>
    <source>
        <strain evidence="2 3">UAMH 9510</strain>
    </source>
</reference>
<sequence>MIQILARKRPAASLHREISTSSLTTSFNIPPDQKSRERKSAKYKSATYETVLAAKGSFVRKSDLGTTDRSEHICKELLERHQPIPENTLFRDDTFDEICQRLQGKNESRVIQDMSRVIVPSAKSLAVDGDNNLKHLVESANEHWSSSTAFYGPRPQPEYAVGFGSSAFTEDQLKGL</sequence>
<organism evidence="2 3">
    <name type="scientific">Emergomyces pasteurianus Ep9510</name>
    <dbReference type="NCBI Taxonomy" id="1447872"/>
    <lineage>
        <taxon>Eukaryota</taxon>
        <taxon>Fungi</taxon>
        <taxon>Dikarya</taxon>
        <taxon>Ascomycota</taxon>
        <taxon>Pezizomycotina</taxon>
        <taxon>Eurotiomycetes</taxon>
        <taxon>Eurotiomycetidae</taxon>
        <taxon>Onygenales</taxon>
        <taxon>Ajellomycetaceae</taxon>
        <taxon>Emergomyces</taxon>
    </lineage>
</organism>
<gene>
    <name evidence="2" type="ORF">AJ78_04761</name>
</gene>
<dbReference type="Pfam" id="PF25545">
    <property type="entry name" value="DUF7924"/>
    <property type="match status" value="1"/>
</dbReference>
<proteinExistence type="predicted"/>
<dbReference type="VEuPathDB" id="FungiDB:AJ78_04761"/>
<name>A0A1J9PGB3_9EURO</name>
<evidence type="ECO:0000259" key="1">
    <source>
        <dbReference type="Pfam" id="PF25545"/>
    </source>
</evidence>
<protein>
    <recommendedName>
        <fullName evidence="1">DUF7924 domain-containing protein</fullName>
    </recommendedName>
</protein>
<keyword evidence="3" id="KW-1185">Reference proteome</keyword>
<evidence type="ECO:0000313" key="3">
    <source>
        <dbReference type="Proteomes" id="UP000182235"/>
    </source>
</evidence>
<dbReference type="AlphaFoldDB" id="A0A1J9PGB3"/>
<feature type="domain" description="DUF7924" evidence="1">
    <location>
        <begin position="95"/>
        <end position="175"/>
    </location>
</feature>
<dbReference type="OrthoDB" id="5400850at2759"/>
<evidence type="ECO:0000313" key="2">
    <source>
        <dbReference type="EMBL" id="OJD14946.1"/>
    </source>
</evidence>
<dbReference type="STRING" id="1447872.A0A1J9PGB3"/>
<dbReference type="InterPro" id="IPR057684">
    <property type="entry name" value="DUF7924"/>
</dbReference>
<dbReference type="Proteomes" id="UP000182235">
    <property type="component" value="Unassembled WGS sequence"/>
</dbReference>